<dbReference type="RefSeq" id="WP_018119649.1">
    <property type="nucleotide sequence ID" value="NZ_CABIYR010000002.1"/>
</dbReference>
<evidence type="ECO:0000313" key="6">
    <source>
        <dbReference type="Proteomes" id="UP001243856"/>
    </source>
</evidence>
<feature type="compositionally biased region" description="Low complexity" evidence="1">
    <location>
        <begin position="40"/>
        <end position="50"/>
    </location>
</feature>
<evidence type="ECO:0000313" key="5">
    <source>
        <dbReference type="Proteomes" id="UP001226160"/>
    </source>
</evidence>
<evidence type="ECO:0000256" key="1">
    <source>
        <dbReference type="SAM" id="MobiDB-lite"/>
    </source>
</evidence>
<feature type="compositionally biased region" description="Basic and acidic residues" evidence="1">
    <location>
        <begin position="54"/>
        <end position="70"/>
    </location>
</feature>
<evidence type="ECO:0000313" key="3">
    <source>
        <dbReference type="EMBL" id="MDK4299785.1"/>
    </source>
</evidence>
<sequence>MKFSPRKAVLAGATALALSTTALTAAPAIAQETAKAPVGSSVEEFFGSSGNTDSTKEKGTDATAKNKESNTDGSSTPAGSSAEGEGKGGFDFNKLNQVLKAISGVVGAASTIFAFLKSLKLI</sequence>
<comment type="caution">
    <text evidence="4">The sequence shown here is derived from an EMBL/GenBank/DDBJ whole genome shotgun (WGS) entry which is preliminary data.</text>
</comment>
<protein>
    <recommendedName>
        <fullName evidence="7">Secreted protein</fullName>
    </recommendedName>
</protein>
<proteinExistence type="predicted"/>
<evidence type="ECO:0000256" key="2">
    <source>
        <dbReference type="SAM" id="SignalP"/>
    </source>
</evidence>
<feature type="region of interest" description="Disordered" evidence="1">
    <location>
        <begin position="40"/>
        <end position="87"/>
    </location>
</feature>
<keyword evidence="6" id="KW-1185">Reference proteome</keyword>
<organism evidence="4 5">
    <name type="scientific">Corynebacterium propinquum</name>
    <dbReference type="NCBI Taxonomy" id="43769"/>
    <lineage>
        <taxon>Bacteria</taxon>
        <taxon>Bacillati</taxon>
        <taxon>Actinomycetota</taxon>
        <taxon>Actinomycetes</taxon>
        <taxon>Mycobacteriales</taxon>
        <taxon>Corynebacteriaceae</taxon>
        <taxon>Corynebacterium</taxon>
    </lineage>
</organism>
<dbReference type="EMBL" id="JASNVK010000001">
    <property type="protein sequence ID" value="MDK4299785.1"/>
    <property type="molecule type" value="Genomic_DNA"/>
</dbReference>
<reference evidence="4 6" key="1">
    <citation type="submission" date="2023-05" db="EMBL/GenBank/DDBJ databases">
        <title>Metabolic capabilities are highly conserved among human nasal-associated Corynebacterium species in pangenomic analyses.</title>
        <authorList>
            <person name="Tran T.H."/>
            <person name="Roberts A.Q."/>
            <person name="Escapa I.F."/>
            <person name="Gao W."/>
            <person name="Conlan S."/>
            <person name="Kong H."/>
            <person name="Segre J.A."/>
            <person name="Kelly M.S."/>
            <person name="Lemon K.P."/>
        </authorList>
    </citation>
    <scope>NUCLEOTIDE SEQUENCE</scope>
    <source>
        <strain evidence="4">KPL2654</strain>
        <strain evidence="3 6">KPL2811</strain>
    </source>
</reference>
<evidence type="ECO:0008006" key="7">
    <source>
        <dbReference type="Google" id="ProtNLM"/>
    </source>
</evidence>
<feature type="signal peptide" evidence="2">
    <location>
        <begin position="1"/>
        <end position="30"/>
    </location>
</feature>
<feature type="chain" id="PRO_5042923467" description="Secreted protein" evidence="2">
    <location>
        <begin position="31"/>
        <end position="122"/>
    </location>
</feature>
<dbReference type="AlphaFoldDB" id="A0AAP4BTB5"/>
<evidence type="ECO:0000313" key="4">
    <source>
        <dbReference type="EMBL" id="MDK4325368.1"/>
    </source>
</evidence>
<dbReference type="EMBL" id="JASNVP010000002">
    <property type="protein sequence ID" value="MDK4325368.1"/>
    <property type="molecule type" value="Genomic_DNA"/>
</dbReference>
<name>A0AAP4BTB5_9CORY</name>
<keyword evidence="2" id="KW-0732">Signal</keyword>
<gene>
    <name evidence="3" type="ORF">QPX45_00715</name>
    <name evidence="4" type="ORF">QPX54_02410</name>
</gene>
<dbReference type="Proteomes" id="UP001243856">
    <property type="component" value="Unassembled WGS sequence"/>
</dbReference>
<dbReference type="Proteomes" id="UP001226160">
    <property type="component" value="Unassembled WGS sequence"/>
</dbReference>
<dbReference type="GeneID" id="64187322"/>
<accession>A0AAP4BTB5</accession>